<reference evidence="2 3" key="1">
    <citation type="submission" date="2018-01" db="EMBL/GenBank/DDBJ databases">
        <title>The draft genome sequence of Cohaesibacter sp. H1304.</title>
        <authorList>
            <person name="Wang N.-N."/>
            <person name="Du Z.-J."/>
        </authorList>
    </citation>
    <scope>NUCLEOTIDE SEQUENCE [LARGE SCALE GENOMIC DNA]</scope>
    <source>
        <strain evidence="2 3">H1304</strain>
    </source>
</reference>
<feature type="transmembrane region" description="Helical" evidence="1">
    <location>
        <begin position="12"/>
        <end position="35"/>
    </location>
</feature>
<feature type="transmembrane region" description="Helical" evidence="1">
    <location>
        <begin position="75"/>
        <end position="99"/>
    </location>
</feature>
<accession>A0A2N5XSX2</accession>
<keyword evidence="1" id="KW-0472">Membrane</keyword>
<dbReference type="AlphaFoldDB" id="A0A2N5XSX2"/>
<dbReference type="OrthoDB" id="8449111at2"/>
<keyword evidence="1" id="KW-1133">Transmembrane helix</keyword>
<evidence type="ECO:0000313" key="2">
    <source>
        <dbReference type="EMBL" id="PLW77570.1"/>
    </source>
</evidence>
<organism evidence="2 3">
    <name type="scientific">Cohaesibacter celericrescens</name>
    <dbReference type="NCBI Taxonomy" id="2067669"/>
    <lineage>
        <taxon>Bacteria</taxon>
        <taxon>Pseudomonadati</taxon>
        <taxon>Pseudomonadota</taxon>
        <taxon>Alphaproteobacteria</taxon>
        <taxon>Hyphomicrobiales</taxon>
        <taxon>Cohaesibacteraceae</taxon>
    </lineage>
</organism>
<proteinExistence type="predicted"/>
<dbReference type="EMBL" id="PKUQ01000016">
    <property type="protein sequence ID" value="PLW77570.1"/>
    <property type="molecule type" value="Genomic_DNA"/>
</dbReference>
<evidence type="ECO:0000313" key="3">
    <source>
        <dbReference type="Proteomes" id="UP000234881"/>
    </source>
</evidence>
<evidence type="ECO:0000256" key="1">
    <source>
        <dbReference type="SAM" id="Phobius"/>
    </source>
</evidence>
<dbReference type="RefSeq" id="WP_101533587.1">
    <property type="nucleotide sequence ID" value="NZ_JBFHIU010000021.1"/>
</dbReference>
<gene>
    <name evidence="2" type="ORF">C0081_09665</name>
</gene>
<name>A0A2N5XSX2_9HYPH</name>
<keyword evidence="3" id="KW-1185">Reference proteome</keyword>
<dbReference type="Proteomes" id="UP000234881">
    <property type="component" value="Unassembled WGS sequence"/>
</dbReference>
<protein>
    <submittedName>
        <fullName evidence="2">Uncharacterized protein</fullName>
    </submittedName>
</protein>
<sequence length="105" mass="12733">MLLLTAIRQTLAGFWRLMVGIVLGTMLYVYCFLYRETIFTTVHLWTRDAVNWLEAQPYLMDYAKWYELLKIDDKLAFALYVLFARLVWMFFESIITFLFRKMRHG</sequence>
<keyword evidence="1" id="KW-0812">Transmembrane</keyword>
<comment type="caution">
    <text evidence="2">The sequence shown here is derived from an EMBL/GenBank/DDBJ whole genome shotgun (WGS) entry which is preliminary data.</text>
</comment>